<evidence type="ECO:0000256" key="1">
    <source>
        <dbReference type="ARBA" id="ARBA00022679"/>
    </source>
</evidence>
<feature type="domain" description="Protein kinase" evidence="7">
    <location>
        <begin position="191"/>
        <end position="458"/>
    </location>
</feature>
<evidence type="ECO:0000259" key="8">
    <source>
        <dbReference type="PROSITE" id="PS50965"/>
    </source>
</evidence>
<keyword evidence="2 5" id="KW-0547">Nucleotide-binding</keyword>
<dbReference type="STRING" id="380244.SAMN05216298_0046"/>
<dbReference type="PANTHER" id="PTHR43289">
    <property type="entry name" value="MITOGEN-ACTIVATED PROTEIN KINASE KINASE KINASE 20-RELATED"/>
    <property type="match status" value="1"/>
</dbReference>
<evidence type="ECO:0000256" key="6">
    <source>
        <dbReference type="SAM" id="MobiDB-lite"/>
    </source>
</evidence>
<name>A0A1G9MZG2_9ACTN</name>
<dbReference type="RefSeq" id="WP_091054373.1">
    <property type="nucleotide sequence ID" value="NZ_FNGF01000010.1"/>
</dbReference>
<evidence type="ECO:0000259" key="7">
    <source>
        <dbReference type="PROSITE" id="PS50011"/>
    </source>
</evidence>
<feature type="binding site" evidence="5">
    <location>
        <position position="519"/>
    </location>
    <ligand>
        <name>ATP</name>
        <dbReference type="ChEBI" id="CHEBI:30616"/>
    </ligand>
</feature>
<proteinExistence type="predicted"/>
<dbReference type="NCBIfam" id="NF047741">
    <property type="entry name" value="antiphage_MADS6"/>
    <property type="match status" value="1"/>
</dbReference>
<dbReference type="SMART" id="SM00220">
    <property type="entry name" value="S_TKc"/>
    <property type="match status" value="2"/>
</dbReference>
<dbReference type="InterPro" id="IPR011528">
    <property type="entry name" value="NERD"/>
</dbReference>
<dbReference type="Pfam" id="PF08378">
    <property type="entry name" value="NERD"/>
    <property type="match status" value="1"/>
</dbReference>
<dbReference type="OrthoDB" id="3404503at2"/>
<feature type="domain" description="Protein kinase" evidence="7">
    <location>
        <begin position="490"/>
        <end position="741"/>
    </location>
</feature>
<dbReference type="PROSITE" id="PS50011">
    <property type="entry name" value="PROTEIN_KINASE_DOM"/>
    <property type="match status" value="2"/>
</dbReference>
<dbReference type="PROSITE" id="PS50965">
    <property type="entry name" value="NERD"/>
    <property type="match status" value="1"/>
</dbReference>
<keyword evidence="4 5" id="KW-0067">ATP-binding</keyword>
<evidence type="ECO:0000313" key="10">
    <source>
        <dbReference type="Proteomes" id="UP000198662"/>
    </source>
</evidence>
<evidence type="ECO:0000256" key="4">
    <source>
        <dbReference type="ARBA" id="ARBA00022840"/>
    </source>
</evidence>
<evidence type="ECO:0000256" key="5">
    <source>
        <dbReference type="PROSITE-ProRule" id="PRU10141"/>
    </source>
</evidence>
<feature type="domain" description="NERD" evidence="8">
    <location>
        <begin position="10"/>
        <end position="121"/>
    </location>
</feature>
<organism evidence="9 10">
    <name type="scientific">Glycomyces sambucus</name>
    <dbReference type="NCBI Taxonomy" id="380244"/>
    <lineage>
        <taxon>Bacteria</taxon>
        <taxon>Bacillati</taxon>
        <taxon>Actinomycetota</taxon>
        <taxon>Actinomycetes</taxon>
        <taxon>Glycomycetales</taxon>
        <taxon>Glycomycetaceae</taxon>
        <taxon>Glycomyces</taxon>
    </lineage>
</organism>
<dbReference type="GO" id="GO:0004674">
    <property type="term" value="F:protein serine/threonine kinase activity"/>
    <property type="evidence" value="ECO:0007669"/>
    <property type="project" value="UniProtKB-KW"/>
</dbReference>
<accession>A0A1G9MZG2</accession>
<dbReference type="Proteomes" id="UP000198662">
    <property type="component" value="Unassembled WGS sequence"/>
</dbReference>
<feature type="region of interest" description="Disordered" evidence="6">
    <location>
        <begin position="458"/>
        <end position="480"/>
    </location>
</feature>
<protein>
    <submittedName>
        <fullName evidence="9">Serine/threonine protein kinase</fullName>
    </submittedName>
</protein>
<dbReference type="CDD" id="cd14014">
    <property type="entry name" value="STKc_PknB_like"/>
    <property type="match status" value="1"/>
</dbReference>
<dbReference type="Gene3D" id="1.10.510.10">
    <property type="entry name" value="Transferase(Phosphotransferase) domain 1"/>
    <property type="match status" value="2"/>
</dbReference>
<keyword evidence="3 9" id="KW-0418">Kinase</keyword>
<keyword evidence="9" id="KW-0723">Serine/threonine-protein kinase</keyword>
<evidence type="ECO:0000256" key="2">
    <source>
        <dbReference type="ARBA" id="ARBA00022741"/>
    </source>
</evidence>
<sequence length="1354" mass="147318">MAQIVGGGPPTNESERLVIAHLRDSAPDNWVVLHNVEIPAHGTSYEVDLIVVTEQSVAVVDVKGTRGRIHVAGSRWHPEGRASFHSPVRKLRGHARALKGLFRDVVGGDRVYVDHLVVLTATDARLLDPNRNTDADAIDVTDLDGLIAALQSASRLRPGMLRDITGLHVGILYSLHGGVEMPKGPRRFGTWEVTERLGGDDEATEYRARHATVPTGETVLLRVLGADPYGPPEKRDQRRFEVTNAYRLLAAMPRHECVVMARECFQTEDENGIVLVLEDVPGRTLTAVLDDPVVSLGEDARLAIVRDLLRALAHAHANSVIHRALTPDAVLVRDTGGAMLTGFDYARPTVPRDKTVRIALADHMDHRYTAPECQGQVQAATKASDVYAAGVIAYRLLTGELPFETATDQRRLTAGLPDLPFEQSGVSPGLASLVKRLCGTSAASRPTAAEALRTLERLTRAGKPASRAPEQSGGTDYRNLTAGHQLTGKFTVIDRLGDGSFSVVYRVFDSLARTERAVKIIDRDSESAVDRLSTEYRILLDMAPHPAIVKVIGADFLPGTATPYLELEYLDGKTAEELARSGELNPADVVGLGIEAAGGLVHLHGQGVYHLDIKPDNLFRTEAGCKIIDLNVAVTADSTLSKTGGTARFVPPDWGQHGSVAAPDLADRDVYALGLTLYKVLTGRFPFDSAAHARGTEPADPRHLDGLGDLSEAFTKVLLKAVAPGRSDRYRSAEAFRDALTAVRTEIWRRTEPTAAAHLPARFGNGRNPFVDYLQTLYSQSPRSNAGTRAGQQSPFDLYVPTALDEVLVADVLDGKFRLVVITGNAGDGKTEFLERLIRTAALEAGTEPVRHGSGAGTDANGLRLLTNYDGSQDDGEKANDEVLLEFFAPFEGADLAGSAGETRLIAINEGRMVDLLETHGDRFPALRAAIAAGLRGEGADDRIAVVNLNRRSLVTDTDTPGDAVFTKMVAAMTDSDRWEACGGCALADSCYARHNAKTLGHPGIGAKVAVRLRRLYRITELRGVRHLTMRDVQSALAYTVTSGRDCDDIHAVYGENKTDAILDGLYFNSWIGPGDGKDKLLALLREVDVAATPDPGLDRRLDFVGPDAGRALMDVDGRGGLDLAMLRSGFERLSRDGDPDDDARTLHRRYLAGAKRRFYFECLDDERSKAMLPYRTSDEFANLLSGILDPDEQLCELVDALNRSEGLSQGWLAGGALALRIRDVPHGTSRGYQTFDAAGLRLRPEDFHTSPYLEGGPRELVLTYDLGSGRRAPELRIRLDLFELLRRLGRGYLPGVADQQGLNLGLQIFKNELAAAPYQEVLLTSDGRRVHRVRRTDDRRLVMTLVESEEAVR</sequence>
<dbReference type="EMBL" id="FNGF01000010">
    <property type="protein sequence ID" value="SDL79391.1"/>
    <property type="molecule type" value="Genomic_DNA"/>
</dbReference>
<dbReference type="PROSITE" id="PS00107">
    <property type="entry name" value="PROTEIN_KINASE_ATP"/>
    <property type="match status" value="1"/>
</dbReference>
<dbReference type="Pfam" id="PF00069">
    <property type="entry name" value="Pkinase"/>
    <property type="match status" value="2"/>
</dbReference>
<keyword evidence="1" id="KW-0808">Transferase</keyword>
<dbReference type="PANTHER" id="PTHR43289:SF34">
    <property type="entry name" value="SERINE_THREONINE-PROTEIN KINASE YBDM-RELATED"/>
    <property type="match status" value="1"/>
</dbReference>
<evidence type="ECO:0000256" key="3">
    <source>
        <dbReference type="ARBA" id="ARBA00022777"/>
    </source>
</evidence>
<dbReference type="SUPFAM" id="SSF56112">
    <property type="entry name" value="Protein kinase-like (PK-like)"/>
    <property type="match status" value="2"/>
</dbReference>
<dbReference type="InterPro" id="IPR017441">
    <property type="entry name" value="Protein_kinase_ATP_BS"/>
</dbReference>
<dbReference type="GO" id="GO:0005524">
    <property type="term" value="F:ATP binding"/>
    <property type="evidence" value="ECO:0007669"/>
    <property type="project" value="UniProtKB-UniRule"/>
</dbReference>
<dbReference type="InterPro" id="IPR011009">
    <property type="entry name" value="Kinase-like_dom_sf"/>
</dbReference>
<dbReference type="InterPro" id="IPR000719">
    <property type="entry name" value="Prot_kinase_dom"/>
</dbReference>
<gene>
    <name evidence="9" type="ORF">SAMN05216298_0046</name>
</gene>
<dbReference type="Gene3D" id="3.30.200.20">
    <property type="entry name" value="Phosphorylase Kinase, domain 1"/>
    <property type="match status" value="1"/>
</dbReference>
<evidence type="ECO:0000313" key="9">
    <source>
        <dbReference type="EMBL" id="SDL79391.1"/>
    </source>
</evidence>
<reference evidence="10" key="1">
    <citation type="submission" date="2016-10" db="EMBL/GenBank/DDBJ databases">
        <authorList>
            <person name="Varghese N."/>
            <person name="Submissions S."/>
        </authorList>
    </citation>
    <scope>NUCLEOTIDE SEQUENCE [LARGE SCALE GENOMIC DNA]</scope>
    <source>
        <strain evidence="10">CGMCC 4.3147</strain>
    </source>
</reference>
<keyword evidence="10" id="KW-1185">Reference proteome</keyword>